<evidence type="ECO:0000259" key="5">
    <source>
        <dbReference type="Pfam" id="PF03522"/>
    </source>
</evidence>
<keyword evidence="2" id="KW-0812">Transmembrane</keyword>
<dbReference type="PANTHER" id="PTHR11827">
    <property type="entry name" value="SOLUTE CARRIER FAMILY 12, CATION COTRANSPORTERS"/>
    <property type="match status" value="1"/>
</dbReference>
<dbReference type="GO" id="GO:0055064">
    <property type="term" value="P:chloride ion homeostasis"/>
    <property type="evidence" value="ECO:0007669"/>
    <property type="project" value="TreeGrafter"/>
</dbReference>
<gene>
    <name evidence="6" type="primary">Slc12A2-L1</name>
    <name evidence="6" type="ORF">Hamer_G013463</name>
</gene>
<feature type="domain" description="SLC12A transporter C-terminal" evidence="5">
    <location>
        <begin position="1"/>
        <end position="135"/>
    </location>
</feature>
<dbReference type="InterPro" id="IPR004842">
    <property type="entry name" value="SLC12A_fam"/>
</dbReference>
<dbReference type="GO" id="GO:0016020">
    <property type="term" value="C:membrane"/>
    <property type="evidence" value="ECO:0007669"/>
    <property type="project" value="UniProtKB-SubCell"/>
</dbReference>
<dbReference type="GO" id="GO:0008511">
    <property type="term" value="F:sodium:potassium:chloride symporter activity"/>
    <property type="evidence" value="ECO:0007669"/>
    <property type="project" value="TreeGrafter"/>
</dbReference>
<keyword evidence="4" id="KW-0472">Membrane</keyword>
<reference evidence="6" key="1">
    <citation type="journal article" date="2021" name="Sci. Adv.">
        <title>The American lobster genome reveals insights on longevity, neural, and immune adaptations.</title>
        <authorList>
            <person name="Polinski J.M."/>
            <person name="Zimin A.V."/>
            <person name="Clark K.F."/>
            <person name="Kohn A.B."/>
            <person name="Sadowski N."/>
            <person name="Timp W."/>
            <person name="Ptitsyn A."/>
            <person name="Khanna P."/>
            <person name="Romanova D.Y."/>
            <person name="Williams P."/>
            <person name="Greenwood S.J."/>
            <person name="Moroz L.L."/>
            <person name="Walt D.R."/>
            <person name="Bodnar A.G."/>
        </authorList>
    </citation>
    <scope>NUCLEOTIDE SEQUENCE</scope>
    <source>
        <strain evidence="6">GMGI-L3</strain>
    </source>
</reference>
<keyword evidence="3" id="KW-1133">Transmembrane helix</keyword>
<dbReference type="Proteomes" id="UP000747542">
    <property type="component" value="Unassembled WGS sequence"/>
</dbReference>
<organism evidence="6 7">
    <name type="scientific">Homarus americanus</name>
    <name type="common">American lobster</name>
    <dbReference type="NCBI Taxonomy" id="6706"/>
    <lineage>
        <taxon>Eukaryota</taxon>
        <taxon>Metazoa</taxon>
        <taxon>Ecdysozoa</taxon>
        <taxon>Arthropoda</taxon>
        <taxon>Crustacea</taxon>
        <taxon>Multicrustacea</taxon>
        <taxon>Malacostraca</taxon>
        <taxon>Eumalacostraca</taxon>
        <taxon>Eucarida</taxon>
        <taxon>Decapoda</taxon>
        <taxon>Pleocyemata</taxon>
        <taxon>Astacidea</taxon>
        <taxon>Nephropoidea</taxon>
        <taxon>Nephropidae</taxon>
        <taxon>Homarus</taxon>
    </lineage>
</organism>
<keyword evidence="7" id="KW-1185">Reference proteome</keyword>
<sequence>MANLLSKFRIDYSDVIVIPDVAKKAAESSRMEFDQLIEDFKAKTDEEISKENEGILISEAELLGQREKTNRHVRLRELLLENSRNSSLVVMTLPMPRKSSVSAPLYMAWLETLTRDMPPFILIRGNQTSVLTFYS</sequence>
<dbReference type="GO" id="GO:0055075">
    <property type="term" value="P:potassium ion homeostasis"/>
    <property type="evidence" value="ECO:0007669"/>
    <property type="project" value="TreeGrafter"/>
</dbReference>
<evidence type="ECO:0000313" key="7">
    <source>
        <dbReference type="Proteomes" id="UP000747542"/>
    </source>
</evidence>
<name>A0A8J5N0D0_HOMAM</name>
<evidence type="ECO:0000256" key="2">
    <source>
        <dbReference type="ARBA" id="ARBA00022692"/>
    </source>
</evidence>
<evidence type="ECO:0000256" key="3">
    <source>
        <dbReference type="ARBA" id="ARBA00022989"/>
    </source>
</evidence>
<dbReference type="PANTHER" id="PTHR11827:SF103">
    <property type="entry name" value="SODIUM CHLORIDE COTRANSPORTER 69, ISOFORM E"/>
    <property type="match status" value="1"/>
</dbReference>
<dbReference type="InterPro" id="IPR018491">
    <property type="entry name" value="SLC12_C"/>
</dbReference>
<evidence type="ECO:0000256" key="4">
    <source>
        <dbReference type="ARBA" id="ARBA00023136"/>
    </source>
</evidence>
<dbReference type="GO" id="GO:0006884">
    <property type="term" value="P:cell volume homeostasis"/>
    <property type="evidence" value="ECO:0007669"/>
    <property type="project" value="TreeGrafter"/>
</dbReference>
<dbReference type="GO" id="GO:0055078">
    <property type="term" value="P:sodium ion homeostasis"/>
    <property type="evidence" value="ECO:0007669"/>
    <property type="project" value="TreeGrafter"/>
</dbReference>
<proteinExistence type="predicted"/>
<accession>A0A8J5N0D0</accession>
<protein>
    <submittedName>
        <fullName evidence="6">Solute carrier family 12 member 2-like 1</fullName>
    </submittedName>
</protein>
<comment type="subcellular location">
    <subcellularLocation>
        <location evidence="1">Membrane</location>
        <topology evidence="1">Multi-pass membrane protein</topology>
    </subcellularLocation>
</comment>
<comment type="caution">
    <text evidence="6">The sequence shown here is derived from an EMBL/GenBank/DDBJ whole genome shotgun (WGS) entry which is preliminary data.</text>
</comment>
<dbReference type="AlphaFoldDB" id="A0A8J5N0D0"/>
<dbReference type="EMBL" id="JAHLQT010013773">
    <property type="protein sequence ID" value="KAG7170645.1"/>
    <property type="molecule type" value="Genomic_DNA"/>
</dbReference>
<evidence type="ECO:0000313" key="6">
    <source>
        <dbReference type="EMBL" id="KAG7170645.1"/>
    </source>
</evidence>
<dbReference type="GO" id="GO:1990573">
    <property type="term" value="P:potassium ion import across plasma membrane"/>
    <property type="evidence" value="ECO:0007669"/>
    <property type="project" value="TreeGrafter"/>
</dbReference>
<evidence type="ECO:0000256" key="1">
    <source>
        <dbReference type="ARBA" id="ARBA00004141"/>
    </source>
</evidence>
<dbReference type="Pfam" id="PF03522">
    <property type="entry name" value="SLC12"/>
    <property type="match status" value="1"/>
</dbReference>